<feature type="region of interest" description="Disordered" evidence="2">
    <location>
        <begin position="1"/>
        <end position="198"/>
    </location>
</feature>
<dbReference type="GO" id="GO:0006338">
    <property type="term" value="P:chromatin remodeling"/>
    <property type="evidence" value="ECO:0007669"/>
    <property type="project" value="UniProtKB-ARBA"/>
</dbReference>
<reference evidence="4 5" key="1">
    <citation type="submission" date="2016-02" db="EMBL/GenBank/DDBJ databases">
        <title>Biosynthesis of antibiotic leucinostatins and their inhibition on Phytophthora in bio-control Purpureocillium lilacinum.</title>
        <authorList>
            <person name="Wang G."/>
            <person name="Liu Z."/>
            <person name="Lin R."/>
            <person name="Li E."/>
            <person name="Mao Z."/>
            <person name="Ling J."/>
            <person name="Yin W."/>
            <person name="Xie B."/>
        </authorList>
    </citation>
    <scope>NUCLEOTIDE SEQUENCE [LARGE SCALE GENOMIC DNA]</scope>
    <source>
        <strain evidence="4">PLFJ-1</strain>
    </source>
</reference>
<comment type="subunit">
    <text evidence="1">Component of the NuA4 histone acetyltransferase complex.</text>
</comment>
<feature type="compositionally biased region" description="Polar residues" evidence="2">
    <location>
        <begin position="56"/>
        <end position="65"/>
    </location>
</feature>
<dbReference type="EMBL" id="LSBI01000008">
    <property type="protein sequence ID" value="OAQ82591.1"/>
    <property type="molecule type" value="Genomic_DNA"/>
</dbReference>
<feature type="domain" description="Chromo" evidence="3">
    <location>
        <begin position="254"/>
        <end position="315"/>
    </location>
</feature>
<accession>A0A179GZC0</accession>
<evidence type="ECO:0000313" key="4">
    <source>
        <dbReference type="EMBL" id="OAQ82591.1"/>
    </source>
</evidence>
<name>A0A179GZC0_PURLI</name>
<feature type="compositionally biased region" description="Basic and acidic residues" evidence="2">
    <location>
        <begin position="169"/>
        <end position="186"/>
    </location>
</feature>
<dbReference type="SUPFAM" id="SSF54160">
    <property type="entry name" value="Chromo domain-like"/>
    <property type="match status" value="2"/>
</dbReference>
<proteinExistence type="predicted"/>
<dbReference type="AlphaFoldDB" id="A0A179GZC0"/>
<feature type="compositionally biased region" description="Basic and acidic residues" evidence="2">
    <location>
        <begin position="133"/>
        <end position="144"/>
    </location>
</feature>
<dbReference type="Gene3D" id="2.40.50.40">
    <property type="match status" value="1"/>
</dbReference>
<dbReference type="KEGG" id="plj:28890516"/>
<gene>
    <name evidence="4" type="ORF">VFPFJ_08394</name>
</gene>
<dbReference type="OMA" id="YQVFAIR"/>
<feature type="compositionally biased region" description="Low complexity" evidence="2">
    <location>
        <begin position="318"/>
        <end position="352"/>
    </location>
</feature>
<dbReference type="Proteomes" id="UP000078340">
    <property type="component" value="Unassembled WGS sequence"/>
</dbReference>
<feature type="compositionally biased region" description="Basic residues" evidence="2">
    <location>
        <begin position="367"/>
        <end position="388"/>
    </location>
</feature>
<feature type="compositionally biased region" description="Polar residues" evidence="2">
    <location>
        <begin position="8"/>
        <end position="24"/>
    </location>
</feature>
<organism evidence="4 5">
    <name type="scientific">Purpureocillium lilacinum</name>
    <name type="common">Paecilomyces lilacinus</name>
    <dbReference type="NCBI Taxonomy" id="33203"/>
    <lineage>
        <taxon>Eukaryota</taxon>
        <taxon>Fungi</taxon>
        <taxon>Dikarya</taxon>
        <taxon>Ascomycota</taxon>
        <taxon>Pezizomycotina</taxon>
        <taxon>Sordariomycetes</taxon>
        <taxon>Hypocreomycetidae</taxon>
        <taxon>Hypocreales</taxon>
        <taxon>Ophiocordycipitaceae</taxon>
        <taxon>Purpureocillium</taxon>
    </lineage>
</organism>
<evidence type="ECO:0000256" key="2">
    <source>
        <dbReference type="SAM" id="MobiDB-lite"/>
    </source>
</evidence>
<dbReference type="STRING" id="33203.A0A179GZC0"/>
<sequence length="388" mass="41669">MAPAVFNTLLNTLFSPQKTGSSAGPRTPSDDGDARPPLSPKAKTTSKKNQKRSPAGGSNASTPVAKSTGKVQKRQPASKPAPSRDSLDGPSTPTRAPSKRAAVSSPAKPDAPAVTTPVTRPKSPRKAAQAADKPAETTQKEQKKQQTQPQPPKKRQQQAATPAEDAMDVDERHAEPNNKDDKSNKQDDDDDEFSFKRFSNWRWATNGTSIEIEVEWAAGDKTWEPEANLHEDVPDALLGYWEEKGGRPVSPTDPDVFDILRVRDHSPDRKQLLVEWVGFGPKDATWVSRRSVERTAPSVVSQYMKGLSKEKAPRKQAKAVAKTKAAAKTKPASSTSSGSTVAKPAAKAKAAARVGSATGSKSEGAAPKRRGRPAAQPAKRRPGVAYRK</sequence>
<dbReference type="GeneID" id="28890516"/>
<evidence type="ECO:0000259" key="3">
    <source>
        <dbReference type="PROSITE" id="PS50013"/>
    </source>
</evidence>
<dbReference type="PROSITE" id="PS50013">
    <property type="entry name" value="CHROMO_2"/>
    <property type="match status" value="1"/>
</dbReference>
<dbReference type="InterPro" id="IPR000953">
    <property type="entry name" value="Chromo/chromo_shadow_dom"/>
</dbReference>
<protein>
    <submittedName>
        <fullName evidence="4">Chromo (CHRromatin organization MOdifier) domain-containing protein</fullName>
    </submittedName>
</protein>
<comment type="caution">
    <text evidence="4">The sequence shown here is derived from an EMBL/GenBank/DDBJ whole genome shotgun (WGS) entry which is preliminary data.</text>
</comment>
<dbReference type="CDD" id="cd00024">
    <property type="entry name" value="CD_CSD"/>
    <property type="match status" value="1"/>
</dbReference>
<feature type="region of interest" description="Disordered" evidence="2">
    <location>
        <begin position="303"/>
        <end position="388"/>
    </location>
</feature>
<evidence type="ECO:0000256" key="1">
    <source>
        <dbReference type="ARBA" id="ARBA00011353"/>
    </source>
</evidence>
<dbReference type="InterPro" id="IPR016197">
    <property type="entry name" value="Chromo-like_dom_sf"/>
</dbReference>
<evidence type="ECO:0000313" key="5">
    <source>
        <dbReference type="Proteomes" id="UP000078340"/>
    </source>
</evidence>